<dbReference type="SUPFAM" id="SSF159034">
    <property type="entry name" value="Mib/herc2 domain-like"/>
    <property type="match status" value="1"/>
</dbReference>
<comment type="caution">
    <text evidence="2">The sequence shown here is derived from an EMBL/GenBank/DDBJ whole genome shotgun (WGS) entry which is preliminary data.</text>
</comment>
<evidence type="ECO:0000313" key="2">
    <source>
        <dbReference type="EMBL" id="KAK3611700.1"/>
    </source>
</evidence>
<dbReference type="Pfam" id="PF06701">
    <property type="entry name" value="MIB_HERC2"/>
    <property type="match status" value="1"/>
</dbReference>
<dbReference type="Proteomes" id="UP001195483">
    <property type="component" value="Unassembled WGS sequence"/>
</dbReference>
<dbReference type="Gene3D" id="2.30.30.40">
    <property type="entry name" value="SH3 Domains"/>
    <property type="match status" value="1"/>
</dbReference>
<protein>
    <recommendedName>
        <fullName evidence="1">MIB/HERC2 domain-containing protein</fullName>
    </recommendedName>
</protein>
<evidence type="ECO:0000313" key="3">
    <source>
        <dbReference type="Proteomes" id="UP001195483"/>
    </source>
</evidence>
<dbReference type="InterPro" id="IPR037252">
    <property type="entry name" value="Mib_Herc2_sf"/>
</dbReference>
<gene>
    <name evidence="2" type="ORF">CHS0354_034366</name>
</gene>
<dbReference type="PROSITE" id="PS51416">
    <property type="entry name" value="MIB_HERC2"/>
    <property type="match status" value="1"/>
</dbReference>
<dbReference type="GO" id="GO:0016567">
    <property type="term" value="P:protein ubiquitination"/>
    <property type="evidence" value="ECO:0007669"/>
    <property type="project" value="InterPro"/>
</dbReference>
<dbReference type="GO" id="GO:0004842">
    <property type="term" value="F:ubiquitin-protein transferase activity"/>
    <property type="evidence" value="ECO:0007669"/>
    <property type="project" value="InterPro"/>
</dbReference>
<name>A0AAE0WGE3_9BIVA</name>
<keyword evidence="3" id="KW-1185">Reference proteome</keyword>
<sequence length="261" mass="28531">MGPVCASCTGVTNPSLCNHLRVCESSQYCYVEKFIDSNGDQHFNLGCRSQQACSTYLRTRALGHNVTVNMEDHSISCLECCSSDLCNSFGCGEPGYPSSMGPVCASCTGVTNPSLCNHLRVCESSQVCNVHQFVELSDTLYTSECMSQYECSGQLASGASIIGKRHDSNLSKQRVSRASWCNKCCQDNLCNLDCKVCGTNIGTWKRVTRGPTWIWGEQDGGEGNQGTVIGTLSGYFWMVTWDLGESHSYRMGEGFQDLCIL</sequence>
<reference evidence="2" key="3">
    <citation type="submission" date="2023-05" db="EMBL/GenBank/DDBJ databases">
        <authorList>
            <person name="Smith C.H."/>
        </authorList>
    </citation>
    <scope>NUCLEOTIDE SEQUENCE</scope>
    <source>
        <strain evidence="2">CHS0354</strain>
        <tissue evidence="2">Mantle</tissue>
    </source>
</reference>
<dbReference type="AlphaFoldDB" id="A0AAE0WGE3"/>
<feature type="domain" description="MIB/HERC2" evidence="1">
    <location>
        <begin position="193"/>
        <end position="261"/>
    </location>
</feature>
<accession>A0AAE0WGE3</accession>
<proteinExistence type="predicted"/>
<evidence type="ECO:0000259" key="1">
    <source>
        <dbReference type="PROSITE" id="PS51416"/>
    </source>
</evidence>
<dbReference type="InterPro" id="IPR045860">
    <property type="entry name" value="Snake_toxin-like_sf"/>
</dbReference>
<dbReference type="SUPFAM" id="SSF57302">
    <property type="entry name" value="Snake toxin-like"/>
    <property type="match status" value="1"/>
</dbReference>
<dbReference type="InterPro" id="IPR010606">
    <property type="entry name" value="Mib_Herc2"/>
</dbReference>
<dbReference type="GO" id="GO:0046872">
    <property type="term" value="F:metal ion binding"/>
    <property type="evidence" value="ECO:0007669"/>
    <property type="project" value="InterPro"/>
</dbReference>
<reference evidence="2" key="1">
    <citation type="journal article" date="2021" name="Genome Biol. Evol.">
        <title>A High-Quality Reference Genome for a Parasitic Bivalve with Doubly Uniparental Inheritance (Bivalvia: Unionida).</title>
        <authorList>
            <person name="Smith C.H."/>
        </authorList>
    </citation>
    <scope>NUCLEOTIDE SEQUENCE</scope>
    <source>
        <strain evidence="2">CHS0354</strain>
    </source>
</reference>
<dbReference type="EMBL" id="JAEAOA010002016">
    <property type="protein sequence ID" value="KAK3611700.1"/>
    <property type="molecule type" value="Genomic_DNA"/>
</dbReference>
<organism evidence="2 3">
    <name type="scientific">Potamilus streckersoni</name>
    <dbReference type="NCBI Taxonomy" id="2493646"/>
    <lineage>
        <taxon>Eukaryota</taxon>
        <taxon>Metazoa</taxon>
        <taxon>Spiralia</taxon>
        <taxon>Lophotrochozoa</taxon>
        <taxon>Mollusca</taxon>
        <taxon>Bivalvia</taxon>
        <taxon>Autobranchia</taxon>
        <taxon>Heteroconchia</taxon>
        <taxon>Palaeoheterodonta</taxon>
        <taxon>Unionida</taxon>
        <taxon>Unionoidea</taxon>
        <taxon>Unionidae</taxon>
        <taxon>Ambleminae</taxon>
        <taxon>Lampsilini</taxon>
        <taxon>Potamilus</taxon>
    </lineage>
</organism>
<reference evidence="2" key="2">
    <citation type="journal article" date="2021" name="Genome Biol. Evol.">
        <title>Developing a high-quality reference genome for a parasitic bivalve with doubly uniparental inheritance (Bivalvia: Unionida).</title>
        <authorList>
            <person name="Smith C.H."/>
        </authorList>
    </citation>
    <scope>NUCLEOTIDE SEQUENCE</scope>
    <source>
        <strain evidence="2">CHS0354</strain>
        <tissue evidence="2">Mantle</tissue>
    </source>
</reference>